<organism evidence="1 2">
    <name type="scientific">Paraburkholderia antibiotica</name>
    <dbReference type="NCBI Taxonomy" id="2728839"/>
    <lineage>
        <taxon>Bacteria</taxon>
        <taxon>Pseudomonadati</taxon>
        <taxon>Pseudomonadota</taxon>
        <taxon>Betaproteobacteria</taxon>
        <taxon>Burkholderiales</taxon>
        <taxon>Burkholderiaceae</taxon>
        <taxon>Paraburkholderia</taxon>
    </lineage>
</organism>
<comment type="caution">
    <text evidence="1">The sequence shown here is derived from an EMBL/GenBank/DDBJ whole genome shotgun (WGS) entry which is preliminary data.</text>
</comment>
<dbReference type="EMBL" id="JABBFZ010000002">
    <property type="protein sequence ID" value="NML30046.1"/>
    <property type="molecule type" value="Genomic_DNA"/>
</dbReference>
<gene>
    <name evidence="1" type="primary">hcp</name>
    <name evidence="1" type="ORF">HHL14_04285</name>
</gene>
<dbReference type="Pfam" id="PF05638">
    <property type="entry name" value="T6SS_HCP"/>
    <property type="match status" value="1"/>
</dbReference>
<dbReference type="Proteomes" id="UP000583127">
    <property type="component" value="Unassembled WGS sequence"/>
</dbReference>
<protein>
    <submittedName>
        <fullName evidence="1">Type VI secretion system tube protein Hcp</fullName>
    </submittedName>
</protein>
<accession>A0A7X9X2A9</accession>
<dbReference type="AlphaFoldDB" id="A0A7X9X2A9"/>
<evidence type="ECO:0000313" key="1">
    <source>
        <dbReference type="EMBL" id="NML30046.1"/>
    </source>
</evidence>
<dbReference type="InterPro" id="IPR008514">
    <property type="entry name" value="T6SS_Hcp"/>
</dbReference>
<evidence type="ECO:0000313" key="2">
    <source>
        <dbReference type="Proteomes" id="UP000583127"/>
    </source>
</evidence>
<dbReference type="SUPFAM" id="SSF141452">
    <property type="entry name" value="Hcp1-like"/>
    <property type="match status" value="1"/>
</dbReference>
<dbReference type="NCBIfam" id="TIGR03344">
    <property type="entry name" value="VI_effect_Hcp1"/>
    <property type="match status" value="1"/>
</dbReference>
<dbReference type="InterPro" id="IPR036624">
    <property type="entry name" value="Hcp1-lik_sf"/>
</dbReference>
<reference evidence="1 2" key="1">
    <citation type="submission" date="2020-04" db="EMBL/GenBank/DDBJ databases">
        <title>Paraburkholderia sp. G-4-1-8 isolated from soil.</title>
        <authorList>
            <person name="Dahal R.H."/>
        </authorList>
    </citation>
    <scope>NUCLEOTIDE SEQUENCE [LARGE SCALE GENOMIC DNA]</scope>
    <source>
        <strain evidence="1 2">G-4-1-8</strain>
    </source>
</reference>
<sequence>MYVDQRGHDVNLPVDAVNGKITGARSHSPVSFEKEFDSATPYLYKAVAKRRTLRSAEKKGKSYFVMTLEGVKICGINPDMTNTKLAQASALNHVEPVSMMYDRITWHYLDGNIKYTDSRNERGETGA</sequence>
<dbReference type="Gene3D" id="2.30.110.20">
    <property type="entry name" value="Hcp1-like"/>
    <property type="match status" value="1"/>
</dbReference>
<keyword evidence="2" id="KW-1185">Reference proteome</keyword>
<proteinExistence type="predicted"/>
<name>A0A7X9X2A9_9BURK</name>